<gene>
    <name evidence="2" type="ORF">THAOC_28403</name>
</gene>
<keyword evidence="3" id="KW-1185">Reference proteome</keyword>
<dbReference type="Proteomes" id="UP000266841">
    <property type="component" value="Unassembled WGS sequence"/>
</dbReference>
<feature type="region of interest" description="Disordered" evidence="1">
    <location>
        <begin position="1"/>
        <end position="85"/>
    </location>
</feature>
<dbReference type="EMBL" id="AGNL01040022">
    <property type="protein sequence ID" value="EJK52336.1"/>
    <property type="molecule type" value="Genomic_DNA"/>
</dbReference>
<feature type="compositionally biased region" description="Polar residues" evidence="1">
    <location>
        <begin position="61"/>
        <end position="84"/>
    </location>
</feature>
<dbReference type="eggNOG" id="ENOG502T1SS">
    <property type="taxonomic scope" value="Eukaryota"/>
</dbReference>
<comment type="caution">
    <text evidence="2">The sequence shown here is derived from an EMBL/GenBank/DDBJ whole genome shotgun (WGS) entry which is preliminary data.</text>
</comment>
<evidence type="ECO:0000256" key="1">
    <source>
        <dbReference type="SAM" id="MobiDB-lite"/>
    </source>
</evidence>
<protein>
    <submittedName>
        <fullName evidence="2">Uncharacterized protein</fullName>
    </submittedName>
</protein>
<evidence type="ECO:0000313" key="3">
    <source>
        <dbReference type="Proteomes" id="UP000266841"/>
    </source>
</evidence>
<reference evidence="2 3" key="1">
    <citation type="journal article" date="2012" name="Genome Biol.">
        <title>Genome and low-iron response of an oceanic diatom adapted to chronic iron limitation.</title>
        <authorList>
            <person name="Lommer M."/>
            <person name="Specht M."/>
            <person name="Roy A.S."/>
            <person name="Kraemer L."/>
            <person name="Andreson R."/>
            <person name="Gutowska M.A."/>
            <person name="Wolf J."/>
            <person name="Bergner S.V."/>
            <person name="Schilhabel M.B."/>
            <person name="Klostermeier U.C."/>
            <person name="Beiko R.G."/>
            <person name="Rosenstiel P."/>
            <person name="Hippler M."/>
            <person name="Laroche J."/>
        </authorList>
    </citation>
    <scope>NUCLEOTIDE SEQUENCE [LARGE SCALE GENOMIC DNA]</scope>
    <source>
        <strain evidence="2 3">CCMP1005</strain>
    </source>
</reference>
<evidence type="ECO:0000313" key="2">
    <source>
        <dbReference type="EMBL" id="EJK52336.1"/>
    </source>
</evidence>
<organism evidence="2 3">
    <name type="scientific">Thalassiosira oceanica</name>
    <name type="common">Marine diatom</name>
    <dbReference type="NCBI Taxonomy" id="159749"/>
    <lineage>
        <taxon>Eukaryota</taxon>
        <taxon>Sar</taxon>
        <taxon>Stramenopiles</taxon>
        <taxon>Ochrophyta</taxon>
        <taxon>Bacillariophyta</taxon>
        <taxon>Coscinodiscophyceae</taxon>
        <taxon>Thalassiosirophycidae</taxon>
        <taxon>Thalassiosirales</taxon>
        <taxon>Thalassiosiraceae</taxon>
        <taxon>Thalassiosira</taxon>
    </lineage>
</organism>
<proteinExistence type="predicted"/>
<name>K0RTX4_THAOC</name>
<sequence>MDSDTLPGAEAATDAADPIGLAGEHGISESVQYSTTAGPARQTAPVEMARVISANHRREVPTSSASRNSGKLNSTRVQRSNRSVGKTPFGYIQHCKCGESQCTSQIYWRHAAMGDPDNVIPNFVWIPAMPKNQVTHLQKRKAKFVEMIYKQIGRDLKEATEGMHLSILHWPRDRRQAMIDSSNDIQLNKGVLTVDEHVELIQQMLDDGSLTESDQFEEGLYWNKPGSIEGAVMELGRMEILYWFDDESLVKKILKSNTSKRPTMPYSDKTLQARLAEDIQIFNKAEADISQGVGGTINVKVPFWVRTTKKDRHKKTGSPGVAVTLNVNDLGAALIPISDDTTIRPAANNRPSPSRKHACILWRRGHWLVSDYLLKEDLERILDFARKHRFADLGTILFILCNFVSKLPDAMHDWKECEELAKRRDTEYEEETALCDRFMRDLVIISASHISGMANKVYHMKDFHRFLWISWDPFDRTMDGVFESRMRIHRRRIRRAALLDVPRENQIEHLSNLSRLHKFLIILLSQQLKDEQTEMLYYRVCEGFTTSESFLGPLRHFSYTKLFRTMNEVFEKEAPGINGERAESFLNFCLVSHLLYNGSFPINYEGLAFHQVKWKKLSIAGIVGGLYNWVPVDSHVERFFQIFAKSDNDVERCVELIRVRTDPTIGRYTNDFIAELGQIFDRGAGGSIDFAVTVLKELLGRDPRYRDIIAEWLSCYDLTSGGGLEG</sequence>
<accession>K0RTX4</accession>
<dbReference type="AlphaFoldDB" id="K0RTX4"/>